<dbReference type="NCBIfam" id="TIGR01513">
    <property type="entry name" value="NAPRTase_put"/>
    <property type="match status" value="1"/>
</dbReference>
<dbReference type="PANTHER" id="PTHR11098:SF1">
    <property type="entry name" value="NICOTINATE PHOSPHORIBOSYLTRANSFERASE"/>
    <property type="match status" value="1"/>
</dbReference>
<dbReference type="InterPro" id="IPR006405">
    <property type="entry name" value="Nic_PRibTrfase_pncB"/>
</dbReference>
<evidence type="ECO:0000313" key="15">
    <source>
        <dbReference type="Proteomes" id="UP001141327"/>
    </source>
</evidence>
<reference evidence="14" key="1">
    <citation type="journal article" date="2022" name="bioRxiv">
        <title>Genomics of Preaxostyla Flagellates Illuminates Evolutionary Transitions and the Path Towards Mitochondrial Loss.</title>
        <authorList>
            <person name="Novak L.V.F."/>
            <person name="Treitli S.C."/>
            <person name="Pyrih J."/>
            <person name="Halakuc P."/>
            <person name="Pipaliya S.V."/>
            <person name="Vacek V."/>
            <person name="Brzon O."/>
            <person name="Soukal P."/>
            <person name="Eme L."/>
            <person name="Dacks J.B."/>
            <person name="Karnkowska A."/>
            <person name="Elias M."/>
            <person name="Hampl V."/>
        </authorList>
    </citation>
    <scope>NUCLEOTIDE SEQUENCE</scope>
    <source>
        <strain evidence="14">RCP-MX</strain>
    </source>
</reference>
<dbReference type="Gene3D" id="3.20.20.70">
    <property type="entry name" value="Aldolase class I"/>
    <property type="match status" value="1"/>
</dbReference>
<proteinExistence type="inferred from homology"/>
<dbReference type="InterPro" id="IPR007229">
    <property type="entry name" value="Nic_PRibTrfase-Fam"/>
</dbReference>
<dbReference type="InterPro" id="IPR041525">
    <property type="entry name" value="N/Namide_PRibTrfase"/>
</dbReference>
<feature type="domain" description="Nicotinate phosphoribosyltransferase C-terminal" evidence="13">
    <location>
        <begin position="413"/>
        <end position="523"/>
    </location>
</feature>
<evidence type="ECO:0000256" key="9">
    <source>
        <dbReference type="ARBA" id="ARBA00048668"/>
    </source>
</evidence>
<dbReference type="PIRSF" id="PIRSF000484">
    <property type="entry name" value="NAPRT"/>
    <property type="match status" value="1"/>
</dbReference>
<keyword evidence="7 10" id="KW-0808">Transferase</keyword>
<evidence type="ECO:0000256" key="8">
    <source>
        <dbReference type="ARBA" id="ARBA00023426"/>
    </source>
</evidence>
<sequence>METEIPPNTNPLVTPLLTDMYQISMCYGYWKNQIHEKNAVFDLFFRKNPFKGEYTIFAGLEEVLRLVAHFRFSESDIAYLKTVLPNAEQDFFKYLASVDCSRIKIYALREGTLCFPRIPLLRVEGPLAIAQLLETPLLNLINYPSLICTNAARMRLAAGDDKVMMEFGCRRAQGPDGAISAARYAVMGGFDRTSNVEAGKLFGIGVSGTHAHAFVMSFNSLADLVHLRTLKSADGAREVDMVEMVTQRRRQLGFTDTNEGELAAFAAYAMAFPGTFLALVDTYDTLKSGLQNFLIVATILAELGYQPLGIRLDSGDLAYLSKECRRRIHETALSAHLPILDRATIVASNDLNEATIYSLKEQGHAIDTFGIGTNLVTCQNDPALGCVYKLVEIDGAARIKMSEDIVKVTIPCRKIAYRLLDPSGRPILDLMSRVAGSEEDVPQPDRRILSRHPFEENKRAYVVPHTVVPLHHLFWDGQIRQPLPTLPEIRAYVMQQLKAVRPDHLRAVNPTPYKVSVTNDLYSYIHRIWLSEAPIPTLQ</sequence>
<comment type="PTM">
    <text evidence="10">Transiently phosphorylated on a His residue during the reaction cycle. Phosphorylation strongly increases the affinity for substrates and increases the rate of nicotinate D-ribonucleotide production. Dephosphorylation regenerates the low-affinity form of the enzyme, leading to product release.</text>
</comment>
<keyword evidence="14" id="KW-0328">Glycosyltransferase</keyword>
<evidence type="ECO:0000256" key="7">
    <source>
        <dbReference type="ARBA" id="ARBA00022679"/>
    </source>
</evidence>
<comment type="catalytic activity">
    <reaction evidence="9 10">
        <text>5-phospho-alpha-D-ribose 1-diphosphate + nicotinate + ATP + H2O = nicotinate beta-D-ribonucleotide + ADP + phosphate + diphosphate</text>
        <dbReference type="Rhea" id="RHEA:36163"/>
        <dbReference type="ChEBI" id="CHEBI:15377"/>
        <dbReference type="ChEBI" id="CHEBI:30616"/>
        <dbReference type="ChEBI" id="CHEBI:32544"/>
        <dbReference type="ChEBI" id="CHEBI:33019"/>
        <dbReference type="ChEBI" id="CHEBI:43474"/>
        <dbReference type="ChEBI" id="CHEBI:57502"/>
        <dbReference type="ChEBI" id="CHEBI:58017"/>
        <dbReference type="ChEBI" id="CHEBI:456216"/>
        <dbReference type="EC" id="6.3.4.21"/>
    </reaction>
</comment>
<comment type="caution">
    <text evidence="14">The sequence shown here is derived from an EMBL/GenBank/DDBJ whole genome shotgun (WGS) entry which is preliminary data.</text>
</comment>
<feature type="domain" description="Nicotinate phosphoribosyltransferase N-terminal" evidence="12">
    <location>
        <begin position="16"/>
        <end position="142"/>
    </location>
</feature>
<dbReference type="SUPFAM" id="SSF51690">
    <property type="entry name" value="Nicotinate/Quinolinate PRTase C-terminal domain-like"/>
    <property type="match status" value="1"/>
</dbReference>
<dbReference type="SUPFAM" id="SSF54675">
    <property type="entry name" value="Nicotinate/Quinolinate PRTase N-terminal domain-like"/>
    <property type="match status" value="1"/>
</dbReference>
<dbReference type="Proteomes" id="UP001141327">
    <property type="component" value="Unassembled WGS sequence"/>
</dbReference>
<keyword evidence="4" id="KW-0597">Phosphoprotein</keyword>
<keyword evidence="15" id="KW-1185">Reference proteome</keyword>
<comment type="pathway">
    <text evidence="1 10">Cofactor biosynthesis; NAD(+) biosynthesis; nicotinate D-ribonucleotide from nicotinate: step 1/1.</text>
</comment>
<dbReference type="EC" id="6.3.4.21" evidence="3 10"/>
<dbReference type="Pfam" id="PF17956">
    <property type="entry name" value="NAPRTase_C"/>
    <property type="match status" value="1"/>
</dbReference>
<evidence type="ECO:0000313" key="14">
    <source>
        <dbReference type="EMBL" id="KAJ4463019.1"/>
    </source>
</evidence>
<dbReference type="EMBL" id="JAPMOS010000001">
    <property type="protein sequence ID" value="KAJ4463019.1"/>
    <property type="molecule type" value="Genomic_DNA"/>
</dbReference>
<gene>
    <name evidence="14" type="ORF">PAPYR_260</name>
</gene>
<dbReference type="InterPro" id="IPR036068">
    <property type="entry name" value="Nicotinate_pribotase-like_C"/>
</dbReference>
<keyword evidence="5 10" id="KW-0436">Ligase</keyword>
<evidence type="ECO:0000256" key="1">
    <source>
        <dbReference type="ARBA" id="ARBA00004952"/>
    </source>
</evidence>
<evidence type="ECO:0000256" key="3">
    <source>
        <dbReference type="ARBA" id="ARBA00013236"/>
    </source>
</evidence>
<dbReference type="InterPro" id="IPR040727">
    <property type="entry name" value="NAPRTase_N"/>
</dbReference>
<evidence type="ECO:0000256" key="6">
    <source>
        <dbReference type="ARBA" id="ARBA00022642"/>
    </source>
</evidence>
<evidence type="ECO:0000256" key="4">
    <source>
        <dbReference type="ARBA" id="ARBA00022553"/>
    </source>
</evidence>
<evidence type="ECO:0000259" key="13">
    <source>
        <dbReference type="Pfam" id="PF17956"/>
    </source>
</evidence>
<protein>
    <recommendedName>
        <fullName evidence="3 10">Nicotinate phosphoribosyltransferase</fullName>
        <ecNumber evidence="3 10">6.3.4.21</ecNumber>
    </recommendedName>
</protein>
<comment type="function">
    <text evidence="8">Catalyzes the first step in the biosynthesis of NAD from nicotinic acid, the ATP-dependent synthesis of beta-nicotinate D-ribonucleotide from nicotinate and 5-phospho-D-ribose 1-phosphate. Helps prevent cellular oxidative stress via its role in NAD biosynthesis.</text>
</comment>
<evidence type="ECO:0000256" key="2">
    <source>
        <dbReference type="ARBA" id="ARBA00010897"/>
    </source>
</evidence>
<feature type="domain" description="Nicotinate/nicotinamide phosphoribosyltransferase" evidence="11">
    <location>
        <begin position="164"/>
        <end position="402"/>
    </location>
</feature>
<evidence type="ECO:0000256" key="5">
    <source>
        <dbReference type="ARBA" id="ARBA00022598"/>
    </source>
</evidence>
<dbReference type="PANTHER" id="PTHR11098">
    <property type="entry name" value="NICOTINATE PHOSPHORIBOSYLTRANSFERASE"/>
    <property type="match status" value="1"/>
</dbReference>
<accession>A0ABQ8UV92</accession>
<keyword evidence="6 10" id="KW-0662">Pyridine nucleotide biosynthesis</keyword>
<dbReference type="InterPro" id="IPR013785">
    <property type="entry name" value="Aldolase_TIM"/>
</dbReference>
<evidence type="ECO:0000259" key="11">
    <source>
        <dbReference type="Pfam" id="PF04095"/>
    </source>
</evidence>
<evidence type="ECO:0000256" key="10">
    <source>
        <dbReference type="RuleBase" id="RU365100"/>
    </source>
</evidence>
<dbReference type="CDD" id="cd01570">
    <property type="entry name" value="NAPRTase_A"/>
    <property type="match status" value="1"/>
</dbReference>
<comment type="similarity">
    <text evidence="2 10">Belongs to the NAPRTase family.</text>
</comment>
<organism evidence="14 15">
    <name type="scientific">Paratrimastix pyriformis</name>
    <dbReference type="NCBI Taxonomy" id="342808"/>
    <lineage>
        <taxon>Eukaryota</taxon>
        <taxon>Metamonada</taxon>
        <taxon>Preaxostyla</taxon>
        <taxon>Paratrimastigidae</taxon>
        <taxon>Paratrimastix</taxon>
    </lineage>
</organism>
<dbReference type="Gene3D" id="3.20.140.10">
    <property type="entry name" value="nicotinate phosphoribosyltransferase"/>
    <property type="match status" value="1"/>
</dbReference>
<evidence type="ECO:0000259" key="12">
    <source>
        <dbReference type="Pfam" id="PF17767"/>
    </source>
</evidence>
<dbReference type="Pfam" id="PF04095">
    <property type="entry name" value="NAPRTase"/>
    <property type="match status" value="1"/>
</dbReference>
<dbReference type="GO" id="GO:0016757">
    <property type="term" value="F:glycosyltransferase activity"/>
    <property type="evidence" value="ECO:0007669"/>
    <property type="project" value="UniProtKB-KW"/>
</dbReference>
<dbReference type="Pfam" id="PF17767">
    <property type="entry name" value="NAPRTase_N"/>
    <property type="match status" value="1"/>
</dbReference>
<name>A0ABQ8UV92_9EUKA</name>
<dbReference type="InterPro" id="IPR041619">
    <property type="entry name" value="NAPRTase_C"/>
</dbReference>